<organism evidence="2 3">
    <name type="scientific">Candidatus Gottesmanbacteria bacterium GW2011_GWB1_43_11</name>
    <dbReference type="NCBI Taxonomy" id="1618446"/>
    <lineage>
        <taxon>Bacteria</taxon>
        <taxon>Candidatus Gottesmaniibacteriota</taxon>
    </lineage>
</organism>
<keyword evidence="1" id="KW-0812">Transmembrane</keyword>
<dbReference type="Proteomes" id="UP000034050">
    <property type="component" value="Unassembled WGS sequence"/>
</dbReference>
<keyword evidence="1" id="KW-1133">Transmembrane helix</keyword>
<evidence type="ECO:0000313" key="2">
    <source>
        <dbReference type="EMBL" id="KKS87122.1"/>
    </source>
</evidence>
<feature type="transmembrane region" description="Helical" evidence="1">
    <location>
        <begin position="112"/>
        <end position="133"/>
    </location>
</feature>
<proteinExistence type="predicted"/>
<name>A0A0G1CNS3_9BACT</name>
<evidence type="ECO:0008006" key="4">
    <source>
        <dbReference type="Google" id="ProtNLM"/>
    </source>
</evidence>
<accession>A0A0G1CNS3</accession>
<evidence type="ECO:0000256" key="1">
    <source>
        <dbReference type="SAM" id="Phobius"/>
    </source>
</evidence>
<dbReference type="PANTHER" id="PTHR37309">
    <property type="entry name" value="SLR0284 PROTEIN"/>
    <property type="match status" value="1"/>
</dbReference>
<dbReference type="Pfam" id="PF04020">
    <property type="entry name" value="Phage_holin_4_2"/>
    <property type="match status" value="1"/>
</dbReference>
<feature type="transmembrane region" description="Helical" evidence="1">
    <location>
        <begin position="35"/>
        <end position="53"/>
    </location>
</feature>
<gene>
    <name evidence="2" type="ORF">UV61_C0004G0048</name>
</gene>
<dbReference type="EMBL" id="LCFD01000004">
    <property type="protein sequence ID" value="KKS87122.1"/>
    <property type="molecule type" value="Genomic_DNA"/>
</dbReference>
<dbReference type="PANTHER" id="PTHR37309:SF1">
    <property type="entry name" value="SLR0284 PROTEIN"/>
    <property type="match status" value="1"/>
</dbReference>
<dbReference type="InterPro" id="IPR007165">
    <property type="entry name" value="Phage_holin_4_2"/>
</dbReference>
<feature type="transmembrane region" description="Helical" evidence="1">
    <location>
        <begin position="60"/>
        <end position="81"/>
    </location>
</feature>
<protein>
    <recommendedName>
        <fullName evidence="4">Integral membrane protein</fullName>
    </recommendedName>
</protein>
<dbReference type="STRING" id="1618446.UV61_C0004G0048"/>
<evidence type="ECO:0000313" key="3">
    <source>
        <dbReference type="Proteomes" id="UP000034050"/>
    </source>
</evidence>
<dbReference type="AlphaFoldDB" id="A0A0G1CNS3"/>
<feature type="transmembrane region" description="Helical" evidence="1">
    <location>
        <begin position="7"/>
        <end position="29"/>
    </location>
</feature>
<sequence length="134" mass="14936">MKGLLRLYLFYLTAIFLTQQILTGSFTIGGGLKNFLLAAGILALLNLLVKPILNILFFPVNALTLGLFSLVVNALVFFIFLRLTQDVAISNWIFPGLTYNGLSLPQYEFNQIGTIFVASTFISLITNFFTFLVE</sequence>
<keyword evidence="1" id="KW-0472">Membrane</keyword>
<comment type="caution">
    <text evidence="2">The sequence shown here is derived from an EMBL/GenBank/DDBJ whole genome shotgun (WGS) entry which is preliminary data.</text>
</comment>
<reference evidence="2 3" key="1">
    <citation type="journal article" date="2015" name="Nature">
        <title>rRNA introns, odd ribosomes, and small enigmatic genomes across a large radiation of phyla.</title>
        <authorList>
            <person name="Brown C.T."/>
            <person name="Hug L.A."/>
            <person name="Thomas B.C."/>
            <person name="Sharon I."/>
            <person name="Castelle C.J."/>
            <person name="Singh A."/>
            <person name="Wilkins M.J."/>
            <person name="Williams K.H."/>
            <person name="Banfield J.F."/>
        </authorList>
    </citation>
    <scope>NUCLEOTIDE SEQUENCE [LARGE SCALE GENOMIC DNA]</scope>
</reference>